<evidence type="ECO:0000313" key="5">
    <source>
        <dbReference type="Proteomes" id="UP000587472"/>
    </source>
</evidence>
<evidence type="ECO:0000313" key="4">
    <source>
        <dbReference type="EMBL" id="NXI96095.1"/>
    </source>
</evidence>
<dbReference type="Gene3D" id="4.10.110.10">
    <property type="entry name" value="Spasmolytic Protein, domain 1"/>
    <property type="match status" value="1"/>
</dbReference>
<comment type="caution">
    <text evidence="4">The sequence shown here is derived from an EMBL/GenBank/DDBJ whole genome shotgun (WGS) entry which is preliminary data.</text>
</comment>
<keyword evidence="1" id="KW-1015">Disulfide bond</keyword>
<dbReference type="EMBL" id="VWZZ01004261">
    <property type="protein sequence ID" value="NXI96095.1"/>
    <property type="molecule type" value="Genomic_DNA"/>
</dbReference>
<accession>A0A7K9XFA6</accession>
<organism evidence="4 5">
    <name type="scientific">Psophia crepitans</name>
    <name type="common">common trumpeter</name>
    <dbReference type="NCBI Taxonomy" id="54359"/>
    <lineage>
        <taxon>Eukaryota</taxon>
        <taxon>Metazoa</taxon>
        <taxon>Chordata</taxon>
        <taxon>Craniata</taxon>
        <taxon>Vertebrata</taxon>
        <taxon>Euteleostomi</taxon>
        <taxon>Archelosauria</taxon>
        <taxon>Archosauria</taxon>
        <taxon>Dinosauria</taxon>
        <taxon>Saurischia</taxon>
        <taxon>Theropoda</taxon>
        <taxon>Coelurosauria</taxon>
        <taxon>Aves</taxon>
        <taxon>Neognathae</taxon>
        <taxon>Neoaves</taxon>
        <taxon>Gruiformes</taxon>
        <taxon>Psophiidae</taxon>
        <taxon>Psophia</taxon>
    </lineage>
</organism>
<comment type="caution">
    <text evidence="2">Lacks conserved residue(s) required for the propagation of feature annotation.</text>
</comment>
<dbReference type="SUPFAM" id="SSF57492">
    <property type="entry name" value="Trefoil"/>
    <property type="match status" value="1"/>
</dbReference>
<sequence>QSVCARRGCCWSPQSEPGVPWCLFSSNHGYEVAGGLRATQEGFQATLTRLSSPSLFGNDINTVVLTAEYQTQNRFHFKV</sequence>
<dbReference type="AlphaFoldDB" id="A0A7K9XFA6"/>
<dbReference type="InterPro" id="IPR044913">
    <property type="entry name" value="P_trefoil_dom_sf"/>
</dbReference>
<dbReference type="Pfam" id="PF00088">
    <property type="entry name" value="Trefoil"/>
    <property type="match status" value="1"/>
</dbReference>
<gene>
    <name evidence="4" type="primary">Si_0</name>
    <name evidence="4" type="ORF">PSOCRE_R05822</name>
</gene>
<dbReference type="Proteomes" id="UP000587472">
    <property type="component" value="Unassembled WGS sequence"/>
</dbReference>
<evidence type="ECO:0000256" key="1">
    <source>
        <dbReference type="ARBA" id="ARBA00023157"/>
    </source>
</evidence>
<reference evidence="4 5" key="1">
    <citation type="submission" date="2019-09" db="EMBL/GenBank/DDBJ databases">
        <title>Bird 10,000 Genomes (B10K) Project - Family phase.</title>
        <authorList>
            <person name="Zhang G."/>
        </authorList>
    </citation>
    <scope>NUCLEOTIDE SEQUENCE [LARGE SCALE GENOMIC DNA]</scope>
    <source>
        <strain evidence="4">B10K-DU-001-60</strain>
        <tissue evidence="4">Muscle</tissue>
    </source>
</reference>
<evidence type="ECO:0000256" key="2">
    <source>
        <dbReference type="PROSITE-ProRule" id="PRU00779"/>
    </source>
</evidence>
<feature type="non-terminal residue" evidence="4">
    <location>
        <position position="1"/>
    </location>
</feature>
<name>A0A7K9XFA6_9GRUI</name>
<dbReference type="PROSITE" id="PS51448">
    <property type="entry name" value="P_TREFOIL_2"/>
    <property type="match status" value="1"/>
</dbReference>
<feature type="non-terminal residue" evidence="4">
    <location>
        <position position="79"/>
    </location>
</feature>
<dbReference type="Gene3D" id="2.60.40.1760">
    <property type="entry name" value="glycosyl hydrolase (family 31)"/>
    <property type="match status" value="1"/>
</dbReference>
<dbReference type="InterPro" id="IPR000519">
    <property type="entry name" value="P_trefoil_dom"/>
</dbReference>
<keyword evidence="5" id="KW-1185">Reference proteome</keyword>
<evidence type="ECO:0000259" key="3">
    <source>
        <dbReference type="PROSITE" id="PS51448"/>
    </source>
</evidence>
<feature type="domain" description="P-type" evidence="3">
    <location>
        <begin position="1"/>
        <end position="26"/>
    </location>
</feature>
<proteinExistence type="predicted"/>
<dbReference type="CDD" id="cd00111">
    <property type="entry name" value="Trefoil"/>
    <property type="match status" value="1"/>
</dbReference>
<protein>
    <submittedName>
        <fullName evidence="4">SUIS protein</fullName>
    </submittedName>
</protein>